<dbReference type="PROSITE" id="PS50222">
    <property type="entry name" value="EF_HAND_2"/>
    <property type="match status" value="1"/>
</dbReference>
<evidence type="ECO:0000259" key="2">
    <source>
        <dbReference type="PROSITE" id="PS50222"/>
    </source>
</evidence>
<dbReference type="InterPro" id="IPR018247">
    <property type="entry name" value="EF_Hand_1_Ca_BS"/>
</dbReference>
<proteinExistence type="predicted"/>
<feature type="non-terminal residue" evidence="3">
    <location>
        <position position="1"/>
    </location>
</feature>
<keyword evidence="1" id="KW-0106">Calcium</keyword>
<feature type="domain" description="EF-hand" evidence="2">
    <location>
        <begin position="48"/>
        <end position="73"/>
    </location>
</feature>
<dbReference type="Proteomes" id="UP001165060">
    <property type="component" value="Unassembled WGS sequence"/>
</dbReference>
<gene>
    <name evidence="3" type="ORF">TeGR_g8399</name>
</gene>
<organism evidence="3 4">
    <name type="scientific">Tetraparma gracilis</name>
    <dbReference type="NCBI Taxonomy" id="2962635"/>
    <lineage>
        <taxon>Eukaryota</taxon>
        <taxon>Sar</taxon>
        <taxon>Stramenopiles</taxon>
        <taxon>Ochrophyta</taxon>
        <taxon>Bolidophyceae</taxon>
        <taxon>Parmales</taxon>
        <taxon>Triparmaceae</taxon>
        <taxon>Tetraparma</taxon>
    </lineage>
</organism>
<evidence type="ECO:0000313" key="3">
    <source>
        <dbReference type="EMBL" id="GMI22397.1"/>
    </source>
</evidence>
<dbReference type="InterPro" id="IPR011992">
    <property type="entry name" value="EF-hand-dom_pair"/>
</dbReference>
<dbReference type="EMBL" id="BRYB01003895">
    <property type="protein sequence ID" value="GMI22397.1"/>
    <property type="molecule type" value="Genomic_DNA"/>
</dbReference>
<evidence type="ECO:0000256" key="1">
    <source>
        <dbReference type="ARBA" id="ARBA00022837"/>
    </source>
</evidence>
<sequence length="281" mass="31788">IKDLSKAILEAGKAMMKENDKLNLNEIVSMYEGTEYEQFSAWLHSNSDRYDEDGNGKIEIAELEHAIFEFQLEMERDKARLSSSKAPPKMNASASMGALDPATGQMTQSASLAALRDPPGYCTVAGYSSIKREGPIMGNVPLRASDWENVAEKLRIDFEKKREMRDRYDDTTFTGAPSTTLTKLPLESYRAGAHMHNFVPTRWGGHRSRNSKPILIKGTILPPEEKLFLEAVRESHKPAFWPEPMQKDLHWCQRLSAIPTMSSIINTQTKYENLVSKMHHT</sequence>
<name>A0ABQ6M9W5_9STRA</name>
<comment type="caution">
    <text evidence="3">The sequence shown here is derived from an EMBL/GenBank/DDBJ whole genome shotgun (WGS) entry which is preliminary data.</text>
</comment>
<dbReference type="InterPro" id="IPR002048">
    <property type="entry name" value="EF_hand_dom"/>
</dbReference>
<keyword evidence="4" id="KW-1185">Reference proteome</keyword>
<evidence type="ECO:0000313" key="4">
    <source>
        <dbReference type="Proteomes" id="UP001165060"/>
    </source>
</evidence>
<accession>A0ABQ6M9W5</accession>
<reference evidence="3 4" key="1">
    <citation type="journal article" date="2023" name="Commun. Biol.">
        <title>Genome analysis of Parmales, the sister group of diatoms, reveals the evolutionary specialization of diatoms from phago-mixotrophs to photoautotrophs.</title>
        <authorList>
            <person name="Ban H."/>
            <person name="Sato S."/>
            <person name="Yoshikawa S."/>
            <person name="Yamada K."/>
            <person name="Nakamura Y."/>
            <person name="Ichinomiya M."/>
            <person name="Sato N."/>
            <person name="Blanc-Mathieu R."/>
            <person name="Endo H."/>
            <person name="Kuwata A."/>
            <person name="Ogata H."/>
        </authorList>
    </citation>
    <scope>NUCLEOTIDE SEQUENCE [LARGE SCALE GENOMIC DNA]</scope>
</reference>
<dbReference type="SUPFAM" id="SSF47473">
    <property type="entry name" value="EF-hand"/>
    <property type="match status" value="1"/>
</dbReference>
<dbReference type="PROSITE" id="PS00018">
    <property type="entry name" value="EF_HAND_1"/>
    <property type="match status" value="1"/>
</dbReference>
<protein>
    <recommendedName>
        <fullName evidence="2">EF-hand domain-containing protein</fullName>
    </recommendedName>
</protein>